<name>A0ACB7TMA0_HYAAI</name>
<protein>
    <submittedName>
        <fullName evidence="1">Uncharacterized protein</fullName>
    </submittedName>
</protein>
<proteinExistence type="predicted"/>
<dbReference type="Proteomes" id="UP000821845">
    <property type="component" value="Chromosome 1"/>
</dbReference>
<evidence type="ECO:0000313" key="1">
    <source>
        <dbReference type="EMBL" id="KAH6947226.1"/>
    </source>
</evidence>
<accession>A0ACB7TMA0</accession>
<sequence length="549" mass="61238">MMGFLPLSGVEKGREAQIAESTKLCEVKKKTDNGEEYTLLKLDTEYCAQQDCSGELDKAAISLDLLCRSYRKARKEMAQPLRYLPAQSRFEAPQTPFDPYPALFKMFKENHLLEMLCVLASSPLSSTHSGITSALRELLAELLKTSPGMLFLLSDHEATNCLHRALLQDEPGIEGLEDTICHQVGIHLVYHLQALKHIDSLLAFHTRAPDFRNRLLSKLHGVPHVVVAFDESLNIVAEKEQTGILIRFWDPADDVVKTCYLMFCFVGRTHAEDLAAAFKKATKKIEPAKILQLSMDGNLKKDLDDADIVSCLHDLYTIIFSDVGRSAVVDVLAMDRNLDALIPFLKSTGDRDFDVRLSKSVCTGYATELVLLTVHNSDSAQLLQNYAEVLHKLSQQELPQRLQELAAWMEPTLKLPSYNHESVGYLMGCVKAAVDSAASLPPMLITALRILQHLGLPPQDFRSGESDDEEELKYKYVIMQIFANNGLSSFLTILQKISEEFLKPWNGSASLVGQQGALVVAVLKPVVNLLQFMLGYLIACRGTEFEKPL</sequence>
<keyword evidence="2" id="KW-1185">Reference proteome</keyword>
<organism evidence="1 2">
    <name type="scientific">Hyalomma asiaticum</name>
    <name type="common">Tick</name>
    <dbReference type="NCBI Taxonomy" id="266040"/>
    <lineage>
        <taxon>Eukaryota</taxon>
        <taxon>Metazoa</taxon>
        <taxon>Ecdysozoa</taxon>
        <taxon>Arthropoda</taxon>
        <taxon>Chelicerata</taxon>
        <taxon>Arachnida</taxon>
        <taxon>Acari</taxon>
        <taxon>Parasitiformes</taxon>
        <taxon>Ixodida</taxon>
        <taxon>Ixodoidea</taxon>
        <taxon>Ixodidae</taxon>
        <taxon>Hyalomminae</taxon>
        <taxon>Hyalomma</taxon>
    </lineage>
</organism>
<evidence type="ECO:0000313" key="2">
    <source>
        <dbReference type="Proteomes" id="UP000821845"/>
    </source>
</evidence>
<comment type="caution">
    <text evidence="1">The sequence shown here is derived from an EMBL/GenBank/DDBJ whole genome shotgun (WGS) entry which is preliminary data.</text>
</comment>
<dbReference type="EMBL" id="CM023481">
    <property type="protein sequence ID" value="KAH6947226.1"/>
    <property type="molecule type" value="Genomic_DNA"/>
</dbReference>
<reference evidence="1" key="1">
    <citation type="submission" date="2020-05" db="EMBL/GenBank/DDBJ databases">
        <title>Large-scale comparative analyses of tick genomes elucidate their genetic diversity and vector capacities.</title>
        <authorList>
            <person name="Jia N."/>
            <person name="Wang J."/>
            <person name="Shi W."/>
            <person name="Du L."/>
            <person name="Sun Y."/>
            <person name="Zhan W."/>
            <person name="Jiang J."/>
            <person name="Wang Q."/>
            <person name="Zhang B."/>
            <person name="Ji P."/>
            <person name="Sakyi L.B."/>
            <person name="Cui X."/>
            <person name="Yuan T."/>
            <person name="Jiang B."/>
            <person name="Yang W."/>
            <person name="Lam T.T.-Y."/>
            <person name="Chang Q."/>
            <person name="Ding S."/>
            <person name="Wang X."/>
            <person name="Zhu J."/>
            <person name="Ruan X."/>
            <person name="Zhao L."/>
            <person name="Wei J."/>
            <person name="Que T."/>
            <person name="Du C."/>
            <person name="Cheng J."/>
            <person name="Dai P."/>
            <person name="Han X."/>
            <person name="Huang E."/>
            <person name="Gao Y."/>
            <person name="Liu J."/>
            <person name="Shao H."/>
            <person name="Ye R."/>
            <person name="Li L."/>
            <person name="Wei W."/>
            <person name="Wang X."/>
            <person name="Wang C."/>
            <person name="Yang T."/>
            <person name="Huo Q."/>
            <person name="Li W."/>
            <person name="Guo W."/>
            <person name="Chen H."/>
            <person name="Zhou L."/>
            <person name="Ni X."/>
            <person name="Tian J."/>
            <person name="Zhou Y."/>
            <person name="Sheng Y."/>
            <person name="Liu T."/>
            <person name="Pan Y."/>
            <person name="Xia L."/>
            <person name="Li J."/>
            <person name="Zhao F."/>
            <person name="Cao W."/>
        </authorList>
    </citation>
    <scope>NUCLEOTIDE SEQUENCE</scope>
    <source>
        <strain evidence="1">Hyas-2018</strain>
    </source>
</reference>
<gene>
    <name evidence="1" type="ORF">HPB50_017612</name>
</gene>